<evidence type="ECO:0000313" key="14">
    <source>
        <dbReference type="Proteomes" id="UP000177042"/>
    </source>
</evidence>
<evidence type="ECO:0000256" key="6">
    <source>
        <dbReference type="ARBA" id="ARBA00022694"/>
    </source>
</evidence>
<keyword evidence="4" id="KW-0963">Cytoplasm</keyword>
<evidence type="ECO:0000256" key="2">
    <source>
        <dbReference type="ARBA" id="ARBA00007663"/>
    </source>
</evidence>
<dbReference type="GO" id="GO:0006450">
    <property type="term" value="P:regulation of translational fidelity"/>
    <property type="evidence" value="ECO:0007669"/>
    <property type="project" value="TreeGrafter"/>
</dbReference>
<dbReference type="GO" id="GO:0005737">
    <property type="term" value="C:cytoplasm"/>
    <property type="evidence" value="ECO:0007669"/>
    <property type="project" value="UniProtKB-SubCell"/>
</dbReference>
<evidence type="ECO:0000259" key="12">
    <source>
        <dbReference type="PROSITE" id="PS51163"/>
    </source>
</evidence>
<evidence type="ECO:0000313" key="13">
    <source>
        <dbReference type="EMBL" id="OGE25408.1"/>
    </source>
</evidence>
<gene>
    <name evidence="13" type="ORF">A3C26_02530</name>
</gene>
<keyword evidence="5" id="KW-0808">Transferase</keyword>
<proteinExistence type="inferred from homology"/>
<dbReference type="EC" id="2.7.7.87" evidence="3"/>
<dbReference type="InterPro" id="IPR006070">
    <property type="entry name" value="Sua5-like_dom"/>
</dbReference>
<feature type="domain" description="YrdC-like" evidence="12">
    <location>
        <begin position="4"/>
        <end position="189"/>
    </location>
</feature>
<dbReference type="Gene3D" id="3.90.870.10">
    <property type="entry name" value="DHBP synthase"/>
    <property type="match status" value="1"/>
</dbReference>
<protein>
    <recommendedName>
        <fullName evidence="10">L-threonylcarbamoyladenylate synthase</fullName>
        <ecNumber evidence="3">2.7.7.87</ecNumber>
    </recommendedName>
    <alternativeName>
        <fullName evidence="10">L-threonylcarbamoyladenylate synthase</fullName>
    </alternativeName>
</protein>
<dbReference type="SUPFAM" id="SSF55821">
    <property type="entry name" value="YrdC/RibB"/>
    <property type="match status" value="1"/>
</dbReference>
<keyword evidence="9" id="KW-0067">ATP-binding</keyword>
<dbReference type="Pfam" id="PF01300">
    <property type="entry name" value="Sua5_yciO_yrdC"/>
    <property type="match status" value="1"/>
</dbReference>
<sequence>MKASSQLSDIVTLLNRGKIGVLPTDTIYGLVGSALRSGAVEKIYKLRKRAKDKPMIILVSSLNDLNNFNIKLTGEQKKFLEKTWPNPVSVVLPCSSKRFSYLHRGKESMAFRMPNDKMLLEVLRQTGPLVAPSANYEGEVPAENINQAKKYFEKKISFYIAGGKIKSQPSTIISLDNEGNRRILRQGIFKL</sequence>
<dbReference type="GO" id="GO:0000049">
    <property type="term" value="F:tRNA binding"/>
    <property type="evidence" value="ECO:0007669"/>
    <property type="project" value="TreeGrafter"/>
</dbReference>
<keyword evidence="7" id="KW-0548">Nucleotidyltransferase</keyword>
<evidence type="ECO:0000256" key="1">
    <source>
        <dbReference type="ARBA" id="ARBA00004496"/>
    </source>
</evidence>
<dbReference type="GO" id="GO:0003725">
    <property type="term" value="F:double-stranded RNA binding"/>
    <property type="evidence" value="ECO:0007669"/>
    <property type="project" value="InterPro"/>
</dbReference>
<evidence type="ECO:0000256" key="5">
    <source>
        <dbReference type="ARBA" id="ARBA00022679"/>
    </source>
</evidence>
<reference evidence="13 14" key="1">
    <citation type="journal article" date="2016" name="Nat. Commun.">
        <title>Thousands of microbial genomes shed light on interconnected biogeochemical processes in an aquifer system.</title>
        <authorList>
            <person name="Anantharaman K."/>
            <person name="Brown C.T."/>
            <person name="Hug L.A."/>
            <person name="Sharon I."/>
            <person name="Castelle C.J."/>
            <person name="Probst A.J."/>
            <person name="Thomas B.C."/>
            <person name="Singh A."/>
            <person name="Wilkins M.J."/>
            <person name="Karaoz U."/>
            <person name="Brodie E.L."/>
            <person name="Williams K.H."/>
            <person name="Hubbard S.S."/>
            <person name="Banfield J.F."/>
        </authorList>
    </citation>
    <scope>NUCLEOTIDE SEQUENCE [LARGE SCALE GENOMIC DNA]</scope>
</reference>
<keyword evidence="8" id="KW-0547">Nucleotide-binding</keyword>
<evidence type="ECO:0000256" key="4">
    <source>
        <dbReference type="ARBA" id="ARBA00022490"/>
    </source>
</evidence>
<evidence type="ECO:0000256" key="7">
    <source>
        <dbReference type="ARBA" id="ARBA00022695"/>
    </source>
</evidence>
<dbReference type="NCBIfam" id="TIGR00057">
    <property type="entry name" value="L-threonylcarbamoyladenylate synthase"/>
    <property type="match status" value="1"/>
</dbReference>
<dbReference type="PANTHER" id="PTHR17490:SF16">
    <property type="entry name" value="THREONYLCARBAMOYL-AMP SYNTHASE"/>
    <property type="match status" value="1"/>
</dbReference>
<name>A0A1F5JA03_9BACT</name>
<comment type="subcellular location">
    <subcellularLocation>
        <location evidence="1">Cytoplasm</location>
    </subcellularLocation>
</comment>
<evidence type="ECO:0000256" key="8">
    <source>
        <dbReference type="ARBA" id="ARBA00022741"/>
    </source>
</evidence>
<evidence type="ECO:0000256" key="3">
    <source>
        <dbReference type="ARBA" id="ARBA00012584"/>
    </source>
</evidence>
<comment type="caution">
    <text evidence="13">The sequence shown here is derived from an EMBL/GenBank/DDBJ whole genome shotgun (WGS) entry which is preliminary data.</text>
</comment>
<dbReference type="InterPro" id="IPR017945">
    <property type="entry name" value="DHBP_synth_RibB-like_a/b_dom"/>
</dbReference>
<accession>A0A1F5JA03</accession>
<dbReference type="InterPro" id="IPR050156">
    <property type="entry name" value="TC-AMP_synthase_SUA5"/>
</dbReference>
<dbReference type="GO" id="GO:0005524">
    <property type="term" value="F:ATP binding"/>
    <property type="evidence" value="ECO:0007669"/>
    <property type="project" value="UniProtKB-KW"/>
</dbReference>
<dbReference type="AlphaFoldDB" id="A0A1F5JA03"/>
<dbReference type="Proteomes" id="UP000177042">
    <property type="component" value="Unassembled WGS sequence"/>
</dbReference>
<dbReference type="PANTHER" id="PTHR17490">
    <property type="entry name" value="SUA5"/>
    <property type="match status" value="1"/>
</dbReference>
<comment type="catalytic activity">
    <reaction evidence="11">
        <text>L-threonine + hydrogencarbonate + ATP = L-threonylcarbamoyladenylate + diphosphate + H2O</text>
        <dbReference type="Rhea" id="RHEA:36407"/>
        <dbReference type="ChEBI" id="CHEBI:15377"/>
        <dbReference type="ChEBI" id="CHEBI:17544"/>
        <dbReference type="ChEBI" id="CHEBI:30616"/>
        <dbReference type="ChEBI" id="CHEBI:33019"/>
        <dbReference type="ChEBI" id="CHEBI:57926"/>
        <dbReference type="ChEBI" id="CHEBI:73682"/>
        <dbReference type="EC" id="2.7.7.87"/>
    </reaction>
</comment>
<evidence type="ECO:0000256" key="9">
    <source>
        <dbReference type="ARBA" id="ARBA00022840"/>
    </source>
</evidence>
<dbReference type="EMBL" id="MFCX01000026">
    <property type="protein sequence ID" value="OGE25408.1"/>
    <property type="molecule type" value="Genomic_DNA"/>
</dbReference>
<dbReference type="PROSITE" id="PS51163">
    <property type="entry name" value="YRDC"/>
    <property type="match status" value="1"/>
</dbReference>
<comment type="similarity">
    <text evidence="2">Belongs to the SUA5 family.</text>
</comment>
<keyword evidence="6" id="KW-0819">tRNA processing</keyword>
<dbReference type="GO" id="GO:0008033">
    <property type="term" value="P:tRNA processing"/>
    <property type="evidence" value="ECO:0007669"/>
    <property type="project" value="UniProtKB-KW"/>
</dbReference>
<evidence type="ECO:0000256" key="11">
    <source>
        <dbReference type="ARBA" id="ARBA00048366"/>
    </source>
</evidence>
<evidence type="ECO:0000256" key="10">
    <source>
        <dbReference type="ARBA" id="ARBA00029774"/>
    </source>
</evidence>
<dbReference type="GO" id="GO:0061710">
    <property type="term" value="F:L-threonylcarbamoyladenylate synthase"/>
    <property type="evidence" value="ECO:0007669"/>
    <property type="project" value="UniProtKB-EC"/>
</dbReference>
<organism evidence="13 14">
    <name type="scientific">Candidatus Daviesbacteria bacterium RIFCSPHIGHO2_02_FULL_39_12</name>
    <dbReference type="NCBI Taxonomy" id="1797770"/>
    <lineage>
        <taxon>Bacteria</taxon>
        <taxon>Candidatus Daviesiibacteriota</taxon>
    </lineage>
</organism>